<feature type="compositionally biased region" description="Polar residues" evidence="9">
    <location>
        <begin position="127"/>
        <end position="141"/>
    </location>
</feature>
<feature type="chain" id="PRO_5043541606" description="CFEM domain-containing protein" evidence="11">
    <location>
        <begin position="16"/>
        <end position="251"/>
    </location>
</feature>
<reference evidence="13 14" key="1">
    <citation type="submission" date="2019-10" db="EMBL/GenBank/DDBJ databases">
        <authorList>
            <person name="Palmer J.M."/>
        </authorList>
    </citation>
    <scope>NUCLEOTIDE SEQUENCE [LARGE SCALE GENOMIC DNA]</scope>
    <source>
        <strain evidence="13 14">TWF694</strain>
    </source>
</reference>
<evidence type="ECO:0000256" key="8">
    <source>
        <dbReference type="ARBA" id="ARBA00023288"/>
    </source>
</evidence>
<dbReference type="EMBL" id="JAVHJO010000003">
    <property type="protein sequence ID" value="KAK6541419.1"/>
    <property type="molecule type" value="Genomic_DNA"/>
</dbReference>
<evidence type="ECO:0000313" key="14">
    <source>
        <dbReference type="Proteomes" id="UP001365542"/>
    </source>
</evidence>
<keyword evidence="6 11" id="KW-0732">Signal</keyword>
<evidence type="ECO:0000256" key="5">
    <source>
        <dbReference type="ARBA" id="ARBA00022622"/>
    </source>
</evidence>
<dbReference type="AlphaFoldDB" id="A0AAV9XH38"/>
<evidence type="ECO:0000256" key="7">
    <source>
        <dbReference type="ARBA" id="ARBA00023157"/>
    </source>
</evidence>
<dbReference type="InterPro" id="IPR008427">
    <property type="entry name" value="Extracellular_membr_CFEM_dom"/>
</dbReference>
<evidence type="ECO:0000256" key="10">
    <source>
        <dbReference type="SAM" id="Phobius"/>
    </source>
</evidence>
<feature type="compositionally biased region" description="Low complexity" evidence="9">
    <location>
        <begin position="143"/>
        <end position="158"/>
    </location>
</feature>
<keyword evidence="10" id="KW-0812">Transmembrane</keyword>
<evidence type="ECO:0000256" key="4">
    <source>
        <dbReference type="ARBA" id="ARBA00022525"/>
    </source>
</evidence>
<feature type="region of interest" description="Disordered" evidence="9">
    <location>
        <begin position="228"/>
        <end position="251"/>
    </location>
</feature>
<dbReference type="GO" id="GO:0098552">
    <property type="term" value="C:side of membrane"/>
    <property type="evidence" value="ECO:0007669"/>
    <property type="project" value="UniProtKB-KW"/>
</dbReference>
<keyword evidence="5" id="KW-0325">Glycoprotein</keyword>
<comment type="caution">
    <text evidence="13">The sequence shown here is derived from an EMBL/GenBank/DDBJ whole genome shotgun (WGS) entry which is preliminary data.</text>
</comment>
<gene>
    <name evidence="13" type="ORF">TWF694_007230</name>
</gene>
<evidence type="ECO:0000313" key="13">
    <source>
        <dbReference type="EMBL" id="KAK6541419.1"/>
    </source>
</evidence>
<keyword evidence="10" id="KW-1133">Transmembrane helix</keyword>
<keyword evidence="14" id="KW-1185">Reference proteome</keyword>
<evidence type="ECO:0000256" key="9">
    <source>
        <dbReference type="SAM" id="MobiDB-lite"/>
    </source>
</evidence>
<keyword evidence="7" id="KW-1015">Disulfide bond</keyword>
<protein>
    <recommendedName>
        <fullName evidence="12">CFEM domain-containing protein</fullName>
    </recommendedName>
</protein>
<feature type="transmembrane region" description="Helical" evidence="10">
    <location>
        <begin position="163"/>
        <end position="185"/>
    </location>
</feature>
<dbReference type="Pfam" id="PF05730">
    <property type="entry name" value="CFEM"/>
    <property type="match status" value="1"/>
</dbReference>
<name>A0AAV9XH38_9PEZI</name>
<comment type="subcellular location">
    <subcellularLocation>
        <location evidence="1">Membrane</location>
        <topology evidence="1">Lipid-anchor</topology>
        <topology evidence="1">GPI-anchor</topology>
    </subcellularLocation>
    <subcellularLocation>
        <location evidence="2">Secreted</location>
    </subcellularLocation>
</comment>
<evidence type="ECO:0000256" key="2">
    <source>
        <dbReference type="ARBA" id="ARBA00004613"/>
    </source>
</evidence>
<keyword evidence="8" id="KW-0449">Lipoprotein</keyword>
<keyword evidence="10" id="KW-0472">Membrane</keyword>
<evidence type="ECO:0000256" key="3">
    <source>
        <dbReference type="ARBA" id="ARBA00010031"/>
    </source>
</evidence>
<comment type="similarity">
    <text evidence="3">Belongs to the RBT5 family.</text>
</comment>
<feature type="signal peptide" evidence="11">
    <location>
        <begin position="1"/>
        <end position="15"/>
    </location>
</feature>
<evidence type="ECO:0000259" key="12">
    <source>
        <dbReference type="Pfam" id="PF05730"/>
    </source>
</evidence>
<keyword evidence="5" id="KW-0336">GPI-anchor</keyword>
<accession>A0AAV9XH38</accession>
<dbReference type="GO" id="GO:0005576">
    <property type="term" value="C:extracellular region"/>
    <property type="evidence" value="ECO:0007669"/>
    <property type="project" value="UniProtKB-SubCell"/>
</dbReference>
<feature type="region of interest" description="Disordered" evidence="9">
    <location>
        <begin position="121"/>
        <end position="158"/>
    </location>
</feature>
<evidence type="ECO:0000256" key="11">
    <source>
        <dbReference type="SAM" id="SignalP"/>
    </source>
</evidence>
<sequence>MRPLLLFSVFAFAIAQFPWQNGPGGMSTCSRQCFISNLGGSGCSFGQFSCVCGNQALIQNLTACVSNCNATEAAQMPGSFSALCHALSAGTSANSGGTTSFITSTSNSAVAVQSTLPLTSISTTSSAPHTPNPTDATQTEAHTPIGTSPSTGSNGSTTPIGPIVGGVVGGFGGTALILAMVWLILREKNKGDRIKALPPLKSSPPRNIYQIEEASQSIWDGREAYKWNPSKKTTTAPAELPGPEAAELPGS</sequence>
<feature type="compositionally biased region" description="Low complexity" evidence="9">
    <location>
        <begin position="233"/>
        <end position="251"/>
    </location>
</feature>
<dbReference type="Proteomes" id="UP001365542">
    <property type="component" value="Unassembled WGS sequence"/>
</dbReference>
<feature type="domain" description="CFEM" evidence="12">
    <location>
        <begin position="25"/>
        <end position="85"/>
    </location>
</feature>
<evidence type="ECO:0000256" key="1">
    <source>
        <dbReference type="ARBA" id="ARBA00004589"/>
    </source>
</evidence>
<evidence type="ECO:0000256" key="6">
    <source>
        <dbReference type="ARBA" id="ARBA00022729"/>
    </source>
</evidence>
<proteinExistence type="inferred from homology"/>
<organism evidence="13 14">
    <name type="scientific">Orbilia ellipsospora</name>
    <dbReference type="NCBI Taxonomy" id="2528407"/>
    <lineage>
        <taxon>Eukaryota</taxon>
        <taxon>Fungi</taxon>
        <taxon>Dikarya</taxon>
        <taxon>Ascomycota</taxon>
        <taxon>Pezizomycotina</taxon>
        <taxon>Orbiliomycetes</taxon>
        <taxon>Orbiliales</taxon>
        <taxon>Orbiliaceae</taxon>
        <taxon>Orbilia</taxon>
    </lineage>
</organism>
<keyword evidence="4" id="KW-0964">Secreted</keyword>